<evidence type="ECO:0000313" key="3">
    <source>
        <dbReference type="EMBL" id="SEU02020.1"/>
    </source>
</evidence>
<feature type="transmembrane region" description="Helical" evidence="1">
    <location>
        <begin position="12"/>
        <end position="28"/>
    </location>
</feature>
<dbReference type="SUPFAM" id="SSF88713">
    <property type="entry name" value="Glycoside hydrolase/deacetylase"/>
    <property type="match status" value="1"/>
</dbReference>
<dbReference type="InterPro" id="IPR014132">
    <property type="entry name" value="PdaB-like"/>
</dbReference>
<dbReference type="PANTHER" id="PTHR10587">
    <property type="entry name" value="GLYCOSYL TRANSFERASE-RELATED"/>
    <property type="match status" value="1"/>
</dbReference>
<keyword evidence="4" id="KW-1185">Reference proteome</keyword>
<name>A0A1I0IXA9_9BACI</name>
<proteinExistence type="predicted"/>
<feature type="domain" description="NodB homology" evidence="2">
    <location>
        <begin position="55"/>
        <end position="235"/>
    </location>
</feature>
<dbReference type="STRING" id="237682.SAMN05421676_11494"/>
<keyword evidence="1" id="KW-0472">Membrane</keyword>
<dbReference type="Pfam" id="PF01522">
    <property type="entry name" value="Polysacc_deac_1"/>
    <property type="match status" value="1"/>
</dbReference>
<reference evidence="4" key="1">
    <citation type="submission" date="2016-10" db="EMBL/GenBank/DDBJ databases">
        <authorList>
            <person name="Varghese N."/>
            <person name="Submissions S."/>
        </authorList>
    </citation>
    <scope>NUCLEOTIDE SEQUENCE [LARGE SCALE GENOMIC DNA]</scope>
    <source>
        <strain evidence="4">CGMCC 1.3566</strain>
    </source>
</reference>
<dbReference type="GO" id="GO:0005975">
    <property type="term" value="P:carbohydrate metabolic process"/>
    <property type="evidence" value="ECO:0007669"/>
    <property type="project" value="InterPro"/>
</dbReference>
<dbReference type="InterPro" id="IPR002509">
    <property type="entry name" value="NODB_dom"/>
</dbReference>
<dbReference type="InterPro" id="IPR050248">
    <property type="entry name" value="Polysacc_deacetylase_ArnD"/>
</dbReference>
<evidence type="ECO:0000256" key="1">
    <source>
        <dbReference type="SAM" id="Phobius"/>
    </source>
</evidence>
<dbReference type="Gene3D" id="3.20.20.370">
    <property type="entry name" value="Glycoside hydrolase/deacetylase"/>
    <property type="match status" value="1"/>
</dbReference>
<dbReference type="OrthoDB" id="9806342at2"/>
<dbReference type="GO" id="GO:0016810">
    <property type="term" value="F:hydrolase activity, acting on carbon-nitrogen (but not peptide) bonds"/>
    <property type="evidence" value="ECO:0007669"/>
    <property type="project" value="InterPro"/>
</dbReference>
<dbReference type="GO" id="GO:0016020">
    <property type="term" value="C:membrane"/>
    <property type="evidence" value="ECO:0007669"/>
    <property type="project" value="TreeGrafter"/>
</dbReference>
<organism evidence="3 4">
    <name type="scientific">Salinibacillus kushneri</name>
    <dbReference type="NCBI Taxonomy" id="237682"/>
    <lineage>
        <taxon>Bacteria</taxon>
        <taxon>Bacillati</taxon>
        <taxon>Bacillota</taxon>
        <taxon>Bacilli</taxon>
        <taxon>Bacillales</taxon>
        <taxon>Bacillaceae</taxon>
        <taxon>Salinibacillus</taxon>
    </lineage>
</organism>
<dbReference type="RefSeq" id="WP_093137369.1">
    <property type="nucleotide sequence ID" value="NZ_FOHJ01000014.1"/>
</dbReference>
<dbReference type="NCBIfam" id="TIGR02764">
    <property type="entry name" value="spore_ybaN_pdaB"/>
    <property type="match status" value="1"/>
</dbReference>
<dbReference type="PANTHER" id="PTHR10587:SF128">
    <property type="entry name" value="POLYSACCHARIDE DEACETYLASE PDAB-RELATED"/>
    <property type="match status" value="1"/>
</dbReference>
<keyword evidence="1" id="KW-0812">Transmembrane</keyword>
<dbReference type="Proteomes" id="UP000199095">
    <property type="component" value="Unassembled WGS sequence"/>
</dbReference>
<dbReference type="AlphaFoldDB" id="A0A1I0IXA9"/>
<evidence type="ECO:0000259" key="2">
    <source>
        <dbReference type="PROSITE" id="PS51677"/>
    </source>
</evidence>
<accession>A0A1I0IXA9</accession>
<dbReference type="InterPro" id="IPR011330">
    <property type="entry name" value="Glyco_hydro/deAcase_b/a-brl"/>
</dbReference>
<dbReference type="PROSITE" id="PS51677">
    <property type="entry name" value="NODB"/>
    <property type="match status" value="1"/>
</dbReference>
<keyword evidence="1" id="KW-1133">Transmembrane helix</keyword>
<evidence type="ECO:0000313" key="4">
    <source>
        <dbReference type="Proteomes" id="UP000199095"/>
    </source>
</evidence>
<gene>
    <name evidence="3" type="ORF">SAMN05421676_11494</name>
</gene>
<protein>
    <submittedName>
        <fullName evidence="3">Polysaccharide deacetylase family sporulation protein PdaB</fullName>
    </submittedName>
</protein>
<dbReference type="EMBL" id="FOHJ01000014">
    <property type="protein sequence ID" value="SEU02020.1"/>
    <property type="molecule type" value="Genomic_DNA"/>
</dbReference>
<sequence>MKIYRSHTQKHWLIIFITALFAAIYLFAETTSSFSVVSKPKEPNALIKSGQEDSDQVALTFNISWGQEKVYDILDILKEQNIHATFFVSGEWAERHPNILEEIAKANHEIGMLGYRYKSYVKQDIEEVRNDILKAREVFRKLGYSDMKLLRPPSGHFNEEVLKTVDQLGLTTIYWSVNPDDWKNPGTKKITDTIMKETSGGDIILLHASDIIKHTESALQDTIPKLKKDLSFVTISELISNSSSESKELN</sequence>